<dbReference type="CDD" id="cd01433">
    <property type="entry name" value="Ribosomal_L16_L10e"/>
    <property type="match status" value="1"/>
</dbReference>
<dbReference type="PANTHER" id="PTHR12220">
    <property type="entry name" value="50S/60S RIBOSOMAL PROTEIN L16"/>
    <property type="match status" value="1"/>
</dbReference>
<keyword evidence="2 4" id="KW-0689">Ribosomal protein</keyword>
<dbReference type="PANTHER" id="PTHR12220:SF13">
    <property type="entry name" value="LARGE RIBOSOMAL SUBUNIT PROTEIN UL16M"/>
    <property type="match status" value="1"/>
</dbReference>
<dbReference type="SUPFAM" id="SSF54686">
    <property type="entry name" value="Ribosomal protein L16p/L10e"/>
    <property type="match status" value="1"/>
</dbReference>
<dbReference type="PRINTS" id="PR00060">
    <property type="entry name" value="RIBOSOMALL16"/>
</dbReference>
<accession>A0A1E4TNX8</accession>
<keyword evidence="3 4" id="KW-0687">Ribonucleoprotein</keyword>
<comment type="similarity">
    <text evidence="1 4">Belongs to the universal ribosomal protein uL16 family.</text>
</comment>
<gene>
    <name evidence="5" type="ORF">PACTADRAFT_52046</name>
</gene>
<protein>
    <submittedName>
        <fullName evidence="5">Uncharacterized protein</fullName>
    </submittedName>
</protein>
<dbReference type="FunFam" id="3.90.1170.10:FF:000010">
    <property type="entry name" value="60S ribosomal protein L16, mitochondrial"/>
    <property type="match status" value="1"/>
</dbReference>
<dbReference type="GO" id="GO:0032543">
    <property type="term" value="P:mitochondrial translation"/>
    <property type="evidence" value="ECO:0007669"/>
    <property type="project" value="EnsemblFungi"/>
</dbReference>
<dbReference type="Proteomes" id="UP000094236">
    <property type="component" value="Unassembled WGS sequence"/>
</dbReference>
<dbReference type="InterPro" id="IPR036920">
    <property type="entry name" value="Ribosomal_uL16_sf"/>
</dbReference>
<evidence type="ECO:0000256" key="4">
    <source>
        <dbReference type="RuleBase" id="RU004413"/>
    </source>
</evidence>
<proteinExistence type="inferred from homology"/>
<reference evidence="6" key="1">
    <citation type="submission" date="2016-05" db="EMBL/GenBank/DDBJ databases">
        <title>Comparative genomics of biotechnologically important yeasts.</title>
        <authorList>
            <consortium name="DOE Joint Genome Institute"/>
            <person name="Riley R."/>
            <person name="Haridas S."/>
            <person name="Wolfe K.H."/>
            <person name="Lopes M.R."/>
            <person name="Hittinger C.T."/>
            <person name="Goker M."/>
            <person name="Salamov A."/>
            <person name="Wisecaver J."/>
            <person name="Long T.M."/>
            <person name="Aerts A.L."/>
            <person name="Barry K."/>
            <person name="Choi C."/>
            <person name="Clum A."/>
            <person name="Coughlan A.Y."/>
            <person name="Deshpande S."/>
            <person name="Douglass A.P."/>
            <person name="Hanson S.J."/>
            <person name="Klenk H.-P."/>
            <person name="Labutti K."/>
            <person name="Lapidus A."/>
            <person name="Lindquist E."/>
            <person name="Lipzen A."/>
            <person name="Meier-Kolthoff J.P."/>
            <person name="Ohm R.A."/>
            <person name="Otillar R.P."/>
            <person name="Pangilinan J."/>
            <person name="Peng Y."/>
            <person name="Rokas A."/>
            <person name="Rosa C.A."/>
            <person name="Scheuner C."/>
            <person name="Sibirny A.A."/>
            <person name="Slot J.C."/>
            <person name="Stielow J.B."/>
            <person name="Sun H."/>
            <person name="Kurtzman C.P."/>
            <person name="Blackwell M."/>
            <person name="Grigoriev I.V."/>
            <person name="Jeffries T.W."/>
        </authorList>
    </citation>
    <scope>NUCLEOTIDE SEQUENCE [LARGE SCALE GENOMIC DNA]</scope>
    <source>
        <strain evidence="6">NRRL Y-2460</strain>
    </source>
</reference>
<dbReference type="PROSITE" id="PS00701">
    <property type="entry name" value="RIBOSOMAL_L16_2"/>
    <property type="match status" value="1"/>
</dbReference>
<evidence type="ECO:0000313" key="5">
    <source>
        <dbReference type="EMBL" id="ODV93465.1"/>
    </source>
</evidence>
<dbReference type="InterPro" id="IPR020798">
    <property type="entry name" value="Ribosomal_uL16_CS"/>
</dbReference>
<dbReference type="GO" id="GO:0019843">
    <property type="term" value="F:rRNA binding"/>
    <property type="evidence" value="ECO:0007669"/>
    <property type="project" value="InterPro"/>
</dbReference>
<dbReference type="InterPro" id="IPR000114">
    <property type="entry name" value="Ribosomal_uL16_bact-type"/>
</dbReference>
<organism evidence="5 6">
    <name type="scientific">Pachysolen tannophilus NRRL Y-2460</name>
    <dbReference type="NCBI Taxonomy" id="669874"/>
    <lineage>
        <taxon>Eukaryota</taxon>
        <taxon>Fungi</taxon>
        <taxon>Dikarya</taxon>
        <taxon>Ascomycota</taxon>
        <taxon>Saccharomycotina</taxon>
        <taxon>Pichiomycetes</taxon>
        <taxon>Pachysolenaceae</taxon>
        <taxon>Pachysolen</taxon>
    </lineage>
</organism>
<sequence length="222" mass="24795">MFLARVGFAAVRKTSVLSVVSTLGKRFSHELAPRFKHVGKRHKGRVPVRTGGSTKGSTIEFGEYGIRLKSEGVRMSANQLKEADAVILRMMRPIGAKIWRRLCTNVAVCTKGNETRMGKGKGAFDYWAVRVPTGKIIFEIGGSNTLHEKVAREAFRKAGEKLPGVFEFVKKNDALRVGLKAIKETGNQINYLETLKQNPTKVFGNVLKSKLPEYRLYTGRKR</sequence>
<evidence type="ECO:0000256" key="2">
    <source>
        <dbReference type="ARBA" id="ARBA00022980"/>
    </source>
</evidence>
<dbReference type="Pfam" id="PF00252">
    <property type="entry name" value="Ribosomal_L16"/>
    <property type="match status" value="1"/>
</dbReference>
<dbReference type="GO" id="GO:0005762">
    <property type="term" value="C:mitochondrial large ribosomal subunit"/>
    <property type="evidence" value="ECO:0007669"/>
    <property type="project" value="EnsemblFungi"/>
</dbReference>
<dbReference type="Gene3D" id="3.90.1170.10">
    <property type="entry name" value="Ribosomal protein L10e/L16"/>
    <property type="match status" value="1"/>
</dbReference>
<keyword evidence="6" id="KW-1185">Reference proteome</keyword>
<evidence type="ECO:0000313" key="6">
    <source>
        <dbReference type="Proteomes" id="UP000094236"/>
    </source>
</evidence>
<dbReference type="NCBIfam" id="TIGR01164">
    <property type="entry name" value="rplP_bact"/>
    <property type="match status" value="1"/>
</dbReference>
<evidence type="ECO:0000256" key="3">
    <source>
        <dbReference type="ARBA" id="ARBA00023274"/>
    </source>
</evidence>
<dbReference type="InterPro" id="IPR047873">
    <property type="entry name" value="Ribosomal_uL16"/>
</dbReference>
<dbReference type="GO" id="GO:0003735">
    <property type="term" value="F:structural constituent of ribosome"/>
    <property type="evidence" value="ECO:0007669"/>
    <property type="project" value="EnsemblFungi"/>
</dbReference>
<dbReference type="InterPro" id="IPR016180">
    <property type="entry name" value="Ribosomal_uL16_dom"/>
</dbReference>
<dbReference type="STRING" id="669874.A0A1E4TNX8"/>
<name>A0A1E4TNX8_PACTA</name>
<dbReference type="AlphaFoldDB" id="A0A1E4TNX8"/>
<dbReference type="EMBL" id="KV454018">
    <property type="protein sequence ID" value="ODV93465.1"/>
    <property type="molecule type" value="Genomic_DNA"/>
</dbReference>
<evidence type="ECO:0000256" key="1">
    <source>
        <dbReference type="ARBA" id="ARBA00008931"/>
    </source>
</evidence>
<dbReference type="OrthoDB" id="268521at2759"/>